<dbReference type="SUPFAM" id="SSF56801">
    <property type="entry name" value="Acetyl-CoA synthetase-like"/>
    <property type="match status" value="1"/>
</dbReference>
<dbReference type="Gene3D" id="3.40.50.12780">
    <property type="entry name" value="N-terminal domain of ligase-like"/>
    <property type="match status" value="1"/>
</dbReference>
<dbReference type="SUPFAM" id="SSF47336">
    <property type="entry name" value="ACP-like"/>
    <property type="match status" value="1"/>
</dbReference>
<proteinExistence type="inferred from homology"/>
<feature type="region of interest" description="Disordered" evidence="5">
    <location>
        <begin position="1"/>
        <end position="20"/>
    </location>
</feature>
<dbReference type="Pfam" id="PF00668">
    <property type="entry name" value="Condensation"/>
    <property type="match status" value="1"/>
</dbReference>
<dbReference type="InterPro" id="IPR042099">
    <property type="entry name" value="ANL_N_sf"/>
</dbReference>
<evidence type="ECO:0000256" key="2">
    <source>
        <dbReference type="ARBA" id="ARBA00022450"/>
    </source>
</evidence>
<comment type="caution">
    <text evidence="7">The sequence shown here is derived from an EMBL/GenBank/DDBJ whole genome shotgun (WGS) entry which is preliminary data.</text>
</comment>
<comment type="similarity">
    <text evidence="1">Belongs to the ATP-dependent AMP-binding enzyme family.</text>
</comment>
<keyword evidence="3" id="KW-0597">Phosphoprotein</keyword>
<gene>
    <name evidence="7" type="ORF">PGQ11_015231</name>
</gene>
<dbReference type="InterPro" id="IPR009081">
    <property type="entry name" value="PP-bd_ACP"/>
</dbReference>
<dbReference type="PANTHER" id="PTHR43201:SF5">
    <property type="entry name" value="MEDIUM-CHAIN ACYL-COA LIGASE ACSF2, MITOCHONDRIAL"/>
    <property type="match status" value="1"/>
</dbReference>
<dbReference type="Gene3D" id="1.10.1200.10">
    <property type="entry name" value="ACP-like"/>
    <property type="match status" value="1"/>
</dbReference>
<feature type="domain" description="Carrier" evidence="6">
    <location>
        <begin position="583"/>
        <end position="659"/>
    </location>
</feature>
<dbReference type="Pfam" id="PF00501">
    <property type="entry name" value="AMP-binding"/>
    <property type="match status" value="1"/>
</dbReference>
<protein>
    <submittedName>
        <fullName evidence="7">Acetyl-CoA synthetase-like protein</fullName>
    </submittedName>
</protein>
<dbReference type="Gene3D" id="3.30.300.30">
    <property type="match status" value="1"/>
</dbReference>
<keyword evidence="4" id="KW-0436">Ligase</keyword>
<evidence type="ECO:0000313" key="7">
    <source>
        <dbReference type="EMBL" id="KAK8848751.1"/>
    </source>
</evidence>
<evidence type="ECO:0000259" key="6">
    <source>
        <dbReference type="PROSITE" id="PS50075"/>
    </source>
</evidence>
<dbReference type="SUPFAM" id="SSF52777">
    <property type="entry name" value="CoA-dependent acyltransferases"/>
    <property type="match status" value="1"/>
</dbReference>
<reference evidence="7 8" key="1">
    <citation type="journal article" date="2024" name="IMA Fungus">
        <title>Apiospora arundinis, a panoply of carbohydrate-active enzymes and secondary metabolites.</title>
        <authorList>
            <person name="Sorensen T."/>
            <person name="Petersen C."/>
            <person name="Muurmann A.T."/>
            <person name="Christiansen J.V."/>
            <person name="Brundto M.L."/>
            <person name="Overgaard C.K."/>
            <person name="Boysen A.T."/>
            <person name="Wollenberg R.D."/>
            <person name="Larsen T.O."/>
            <person name="Sorensen J.L."/>
            <person name="Nielsen K.L."/>
            <person name="Sondergaard T.E."/>
        </authorList>
    </citation>
    <scope>NUCLEOTIDE SEQUENCE [LARGE SCALE GENOMIC DNA]</scope>
    <source>
        <strain evidence="7 8">AAU 773</strain>
    </source>
</reference>
<keyword evidence="2" id="KW-0596">Phosphopantetheine</keyword>
<dbReference type="Pfam" id="PF00550">
    <property type="entry name" value="PP-binding"/>
    <property type="match status" value="1"/>
</dbReference>
<keyword evidence="8" id="KW-1185">Reference proteome</keyword>
<dbReference type="EMBL" id="JAPCWZ010000010">
    <property type="protein sequence ID" value="KAK8848751.1"/>
    <property type="molecule type" value="Genomic_DNA"/>
</dbReference>
<name>A0ABR2HKZ6_9PEZI</name>
<sequence length="1184" mass="128709">MVVVSTPVSEGSGGPCPTEPPIWSRLETSAKRFGERLAVASLDQPRGLYGFDNLEPADSSAYHLRWSYNTLSAAVDQFAQGLCNRGVGRGDLVVTYLLNRVEFIICLWAAHKLSCPFVPLHPDSLLNQDEAVHVLRLVKPKVVVTEDDVTAERFDAISHQVPTVPARVSIGASNDIPHWASLQELLEEKLIAEADTFQTRNETILPDTPEPLDTILFTSGTTSRPKGAPHISKSLNAFCQNLSLGGRSESNVFCAVLPNNHAAGYFFTLHFMMNGGALVYASARFQPERILEAMEAETVTHIKLVPTTLHRFAEALRQRSTLPALYLRDVCLAGAFITPQHLQFVVDSLGSTNVSTGFGMTEGSPVWSAPGAPEKFLHDGKIVVSGPISPGASVKICAPDSSDPLPLGQVGELHQSGPGLVRGYLASGENTGTDSPFYEDGAGRLWFATGDQGKMLEDGRVVITGRYKEIINRGGFKISPGAMEAVIQRLCSETVQVVGVSDELAGQVPIVVCENTVKSSAEEIRTAIVREMGTKYSPVEILLLRDLNINDYPRTSSGKIQKGVLSAHCLTYVQDQERRSEQSRVSSLEMGLLQAYKKATGMAIADIDKTVPTTSFADSITLMRVRDSLRKSMGVDLSVRDMADHPTIESQVLLLEQRKAGAHNIRKHTEAFSPASLASMCDSVEKGQKLASAVSDVVTQQGFQWPGDVTAVIPLHDYMQVLIDTQIIDTWNFAIAVQTTNSSVEELEKALCAALANNPVLTSIYAESEEKRGFFITLAPTDVLWDKCISIGSPLKKRADLEQFAVDYPHRHHARVPGPLFHAVLMQLEETGSAAMVFYIHHLVHDASSQRLFFADLDMALEQPTQPLAAHRDYRAWAQSYQALRNSPLASLSVEYHVQRLQSMHEHRAALYPPAHVPRRAIEESPDGLDHQFDAPGLLDLKRRLPGIDASTVLKTAMAIVNVSRTGHTHALFNNFEAGRGAFPFVPDSLAAAVGPPSALDAADVNGPTMEGACNLHAVPRHERALALLARVHADQALLTQHCHAPLRRILDGLDAADAETMLDVHRAQLLTWVPGFLGDYERLAVARLAIRCDPGLVIVGGIAGPRATTFACTLRWDVANYSRAEAGRFIEDVGVVVGRLTSAAHWEEEVGVFVDLVKSGDSAVSGSLSSAGYVPESRHPLSI</sequence>
<dbReference type="InterPro" id="IPR036736">
    <property type="entry name" value="ACP-like_sf"/>
</dbReference>
<dbReference type="InterPro" id="IPR001242">
    <property type="entry name" value="Condensation_dom"/>
</dbReference>
<accession>A0ABR2HKZ6</accession>
<evidence type="ECO:0000256" key="5">
    <source>
        <dbReference type="SAM" id="MobiDB-lite"/>
    </source>
</evidence>
<evidence type="ECO:0000256" key="4">
    <source>
        <dbReference type="ARBA" id="ARBA00022598"/>
    </source>
</evidence>
<dbReference type="PANTHER" id="PTHR43201">
    <property type="entry name" value="ACYL-COA SYNTHETASE"/>
    <property type="match status" value="1"/>
</dbReference>
<evidence type="ECO:0000256" key="3">
    <source>
        <dbReference type="ARBA" id="ARBA00022553"/>
    </source>
</evidence>
<dbReference type="InterPro" id="IPR023213">
    <property type="entry name" value="CAT-like_dom_sf"/>
</dbReference>
<dbReference type="Gene3D" id="3.30.559.10">
    <property type="entry name" value="Chloramphenicol acetyltransferase-like domain"/>
    <property type="match status" value="1"/>
</dbReference>
<dbReference type="PROSITE" id="PS00455">
    <property type="entry name" value="AMP_BINDING"/>
    <property type="match status" value="1"/>
</dbReference>
<dbReference type="InterPro" id="IPR000873">
    <property type="entry name" value="AMP-dep_synth/lig_dom"/>
</dbReference>
<dbReference type="Proteomes" id="UP001390339">
    <property type="component" value="Unassembled WGS sequence"/>
</dbReference>
<dbReference type="PROSITE" id="PS50075">
    <property type="entry name" value="CARRIER"/>
    <property type="match status" value="1"/>
</dbReference>
<evidence type="ECO:0000256" key="1">
    <source>
        <dbReference type="ARBA" id="ARBA00006432"/>
    </source>
</evidence>
<dbReference type="InterPro" id="IPR020845">
    <property type="entry name" value="AMP-binding_CS"/>
</dbReference>
<dbReference type="InterPro" id="IPR045851">
    <property type="entry name" value="AMP-bd_C_sf"/>
</dbReference>
<evidence type="ECO:0000313" key="8">
    <source>
        <dbReference type="Proteomes" id="UP001390339"/>
    </source>
</evidence>
<organism evidence="7 8">
    <name type="scientific">Apiospora arundinis</name>
    <dbReference type="NCBI Taxonomy" id="335852"/>
    <lineage>
        <taxon>Eukaryota</taxon>
        <taxon>Fungi</taxon>
        <taxon>Dikarya</taxon>
        <taxon>Ascomycota</taxon>
        <taxon>Pezizomycotina</taxon>
        <taxon>Sordariomycetes</taxon>
        <taxon>Xylariomycetidae</taxon>
        <taxon>Amphisphaeriales</taxon>
        <taxon>Apiosporaceae</taxon>
        <taxon>Apiospora</taxon>
    </lineage>
</organism>